<dbReference type="SMART" id="SM00228">
    <property type="entry name" value="PDZ"/>
    <property type="match status" value="1"/>
</dbReference>
<dbReference type="PROSITE" id="PS50106">
    <property type="entry name" value="PDZ"/>
    <property type="match status" value="1"/>
</dbReference>
<dbReference type="AlphaFoldDB" id="A0AB34IPN6"/>
<dbReference type="InterPro" id="IPR036034">
    <property type="entry name" value="PDZ_sf"/>
</dbReference>
<dbReference type="Gene3D" id="1.20.1260.60">
    <property type="entry name" value="Vacuolar protein sorting-associated protein Ist1"/>
    <property type="match status" value="1"/>
</dbReference>
<evidence type="ECO:0000259" key="4">
    <source>
        <dbReference type="PROSITE" id="PS50106"/>
    </source>
</evidence>
<dbReference type="PANTHER" id="PTHR12161">
    <property type="entry name" value="IST1 FAMILY MEMBER"/>
    <property type="match status" value="1"/>
</dbReference>
<gene>
    <name evidence="5" type="ORF">AB1Y20_010386</name>
</gene>
<reference evidence="5 6" key="1">
    <citation type="journal article" date="2024" name="Science">
        <title>Giant polyketide synthase enzymes in the biosynthesis of giant marine polyether toxins.</title>
        <authorList>
            <person name="Fallon T.R."/>
            <person name="Shende V.V."/>
            <person name="Wierzbicki I.H."/>
            <person name="Pendleton A.L."/>
            <person name="Watervoot N.F."/>
            <person name="Auber R.P."/>
            <person name="Gonzalez D.J."/>
            <person name="Wisecaver J.H."/>
            <person name="Moore B.S."/>
        </authorList>
    </citation>
    <scope>NUCLEOTIDE SEQUENCE [LARGE SCALE GENOMIC DNA]</scope>
    <source>
        <strain evidence="5 6">12B1</strain>
    </source>
</reference>
<evidence type="ECO:0000313" key="6">
    <source>
        <dbReference type="Proteomes" id="UP001515480"/>
    </source>
</evidence>
<dbReference type="Gene3D" id="2.30.42.10">
    <property type="match status" value="1"/>
</dbReference>
<comment type="similarity">
    <text evidence="1">Belongs to the IST1 family.</text>
</comment>
<sequence length="361" mass="39111">MFASRKFDGNKCKVQLKMLINRFNLLTQKKANLAKQQKRQVAMLLRDEKEANARILVEHIIREDYTLEAYELLKQHTELLVARLNVVITEPIVKPEVSDSVVSIVYAGYLMGNEVPELKQLYLLFTQKYGKPYIDDVIARKESYLDQRLLKMLTSTQVPDPSVVNLYLTEIAKAYGVEYTPSAASSRLATSATIGSVIPVAQFIKTPAMPIAQPLSQPMSVPQPYSVTLTKSAAGLGLTLDANNVVTTVKPHTEAAASGMIEPGDMCLSLNGTPVSSSLPVKSVAIDIPEGAPATFVFLRGLHPAAPSPSNALPAGAPPPPHANSFGYPPLSTEPPVAAAPSADEDDVLAQRLEMLKLPRS</sequence>
<organism evidence="5 6">
    <name type="scientific">Prymnesium parvum</name>
    <name type="common">Toxic golden alga</name>
    <dbReference type="NCBI Taxonomy" id="97485"/>
    <lineage>
        <taxon>Eukaryota</taxon>
        <taxon>Haptista</taxon>
        <taxon>Haptophyta</taxon>
        <taxon>Prymnesiophyceae</taxon>
        <taxon>Prymnesiales</taxon>
        <taxon>Prymnesiaceae</taxon>
        <taxon>Prymnesium</taxon>
    </lineage>
</organism>
<protein>
    <recommendedName>
        <fullName evidence="4">PDZ domain-containing protein</fullName>
    </recommendedName>
</protein>
<dbReference type="InterPro" id="IPR042277">
    <property type="entry name" value="IST1-like"/>
</dbReference>
<dbReference type="PANTHER" id="PTHR12161:SF5">
    <property type="entry name" value="IST1 HOMOLOG"/>
    <property type="match status" value="1"/>
</dbReference>
<keyword evidence="6" id="KW-1185">Reference proteome</keyword>
<evidence type="ECO:0000313" key="5">
    <source>
        <dbReference type="EMBL" id="KAL1503970.1"/>
    </source>
</evidence>
<feature type="region of interest" description="Disordered" evidence="3">
    <location>
        <begin position="309"/>
        <end position="344"/>
    </location>
</feature>
<feature type="coiled-coil region" evidence="2">
    <location>
        <begin position="16"/>
        <end position="54"/>
    </location>
</feature>
<evidence type="ECO:0000256" key="3">
    <source>
        <dbReference type="SAM" id="MobiDB-lite"/>
    </source>
</evidence>
<proteinExistence type="inferred from homology"/>
<dbReference type="Pfam" id="PF03398">
    <property type="entry name" value="Ist1"/>
    <property type="match status" value="1"/>
</dbReference>
<accession>A0AB34IPN6</accession>
<dbReference type="EMBL" id="JBGBPQ010000020">
    <property type="protein sequence ID" value="KAL1503970.1"/>
    <property type="molecule type" value="Genomic_DNA"/>
</dbReference>
<dbReference type="GO" id="GO:0015031">
    <property type="term" value="P:protein transport"/>
    <property type="evidence" value="ECO:0007669"/>
    <property type="project" value="InterPro"/>
</dbReference>
<dbReference type="Proteomes" id="UP001515480">
    <property type="component" value="Unassembled WGS sequence"/>
</dbReference>
<feature type="domain" description="PDZ" evidence="4">
    <location>
        <begin position="226"/>
        <end position="277"/>
    </location>
</feature>
<name>A0AB34IPN6_PRYPA</name>
<evidence type="ECO:0000256" key="1">
    <source>
        <dbReference type="ARBA" id="ARBA00005536"/>
    </source>
</evidence>
<dbReference type="InterPro" id="IPR005061">
    <property type="entry name" value="Ist1"/>
</dbReference>
<comment type="caution">
    <text evidence="5">The sequence shown here is derived from an EMBL/GenBank/DDBJ whole genome shotgun (WGS) entry which is preliminary data.</text>
</comment>
<dbReference type="FunFam" id="1.20.1260.60:FF:000002">
    <property type="entry name" value="Vacuolar protein sorting-associated protein IST1"/>
    <property type="match status" value="1"/>
</dbReference>
<dbReference type="SUPFAM" id="SSF50156">
    <property type="entry name" value="PDZ domain-like"/>
    <property type="match status" value="1"/>
</dbReference>
<dbReference type="InterPro" id="IPR001478">
    <property type="entry name" value="PDZ"/>
</dbReference>
<keyword evidence="2" id="KW-0175">Coiled coil</keyword>
<evidence type="ECO:0000256" key="2">
    <source>
        <dbReference type="SAM" id="Coils"/>
    </source>
</evidence>